<gene>
    <name evidence="1" type="ORF">GC722_15305</name>
</gene>
<dbReference type="Proteomes" id="UP000435304">
    <property type="component" value="Unassembled WGS sequence"/>
</dbReference>
<evidence type="ECO:0000313" key="1">
    <source>
        <dbReference type="EMBL" id="MVA77378.1"/>
    </source>
</evidence>
<dbReference type="RefSeq" id="WP_156611558.1">
    <property type="nucleotide sequence ID" value="NZ_WPCU01000010.1"/>
</dbReference>
<dbReference type="AlphaFoldDB" id="A0A6A9UX98"/>
<protein>
    <submittedName>
        <fullName evidence="1">Uncharacterized protein</fullName>
    </submittedName>
</protein>
<name>A0A6A9UX98_9ACTN</name>
<dbReference type="EMBL" id="WPCU01000010">
    <property type="protein sequence ID" value="MVA77378.1"/>
    <property type="molecule type" value="Genomic_DNA"/>
</dbReference>
<sequence length="136" mass="15360">MHWWARRRRRHVARVAAGDLWGALDEDLLADIALEFERQRRALLLERLQVLQRRRVPLRVLRAAPVAGTVRLGFADGTALLVRAEGRGDALAAALLLRRQAVRVGRHWVDVQGPVARLCWVGQSLDVRVLGLDQPD</sequence>
<reference evidence="1 2" key="1">
    <citation type="submission" date="2019-12" db="EMBL/GenBank/DDBJ databases">
        <title>Auraticoccus cholistani sp. nov., an actinomycete isolated from soil of Cholistan desert.</title>
        <authorList>
            <person name="Cheema M.T."/>
        </authorList>
    </citation>
    <scope>NUCLEOTIDE SEQUENCE [LARGE SCALE GENOMIC DNA]</scope>
    <source>
        <strain evidence="1 2">F435</strain>
    </source>
</reference>
<evidence type="ECO:0000313" key="2">
    <source>
        <dbReference type="Proteomes" id="UP000435304"/>
    </source>
</evidence>
<comment type="caution">
    <text evidence="1">The sequence shown here is derived from an EMBL/GenBank/DDBJ whole genome shotgun (WGS) entry which is preliminary data.</text>
</comment>
<organism evidence="1 2">
    <name type="scientific">Auraticoccus cholistanensis</name>
    <dbReference type="NCBI Taxonomy" id="2656650"/>
    <lineage>
        <taxon>Bacteria</taxon>
        <taxon>Bacillati</taxon>
        <taxon>Actinomycetota</taxon>
        <taxon>Actinomycetes</taxon>
        <taxon>Propionibacteriales</taxon>
        <taxon>Propionibacteriaceae</taxon>
        <taxon>Auraticoccus</taxon>
    </lineage>
</organism>
<keyword evidence="2" id="KW-1185">Reference proteome</keyword>
<proteinExistence type="predicted"/>
<accession>A0A6A9UX98</accession>